<evidence type="ECO:0000313" key="2">
    <source>
        <dbReference type="Proteomes" id="UP000183832"/>
    </source>
</evidence>
<name>A0A1J1J3A0_9DIPT</name>
<keyword evidence="2" id="KW-1185">Reference proteome</keyword>
<sequence>MSKFLLWKRKIYLFLFREEFVDLFILSVTSLNLSSDYYISGWRTPEPRTLTINGKLFTIQMSCKRNNLK</sequence>
<organism evidence="1 2">
    <name type="scientific">Clunio marinus</name>
    <dbReference type="NCBI Taxonomy" id="568069"/>
    <lineage>
        <taxon>Eukaryota</taxon>
        <taxon>Metazoa</taxon>
        <taxon>Ecdysozoa</taxon>
        <taxon>Arthropoda</taxon>
        <taxon>Hexapoda</taxon>
        <taxon>Insecta</taxon>
        <taxon>Pterygota</taxon>
        <taxon>Neoptera</taxon>
        <taxon>Endopterygota</taxon>
        <taxon>Diptera</taxon>
        <taxon>Nematocera</taxon>
        <taxon>Chironomoidea</taxon>
        <taxon>Chironomidae</taxon>
        <taxon>Clunio</taxon>
    </lineage>
</organism>
<gene>
    <name evidence="1" type="ORF">CLUMA_CG019253</name>
</gene>
<proteinExistence type="predicted"/>
<evidence type="ECO:0000313" key="1">
    <source>
        <dbReference type="EMBL" id="CRL05958.1"/>
    </source>
</evidence>
<dbReference type="Proteomes" id="UP000183832">
    <property type="component" value="Unassembled WGS sequence"/>
</dbReference>
<dbReference type="AlphaFoldDB" id="A0A1J1J3A0"/>
<dbReference type="EMBL" id="CVRI01000066">
    <property type="protein sequence ID" value="CRL05958.1"/>
    <property type="molecule type" value="Genomic_DNA"/>
</dbReference>
<reference evidence="1 2" key="1">
    <citation type="submission" date="2015-04" db="EMBL/GenBank/DDBJ databases">
        <authorList>
            <person name="Syromyatnikov M.Y."/>
            <person name="Popov V.N."/>
        </authorList>
    </citation>
    <scope>NUCLEOTIDE SEQUENCE [LARGE SCALE GENOMIC DNA]</scope>
</reference>
<protein>
    <submittedName>
        <fullName evidence="1">CLUMA_CG019253, isoform A</fullName>
    </submittedName>
</protein>
<accession>A0A1J1J3A0</accession>